<evidence type="ECO:0000313" key="1">
    <source>
        <dbReference type="EMBL" id="CDP97037.1"/>
    </source>
</evidence>
<reference evidence="1" key="2">
    <citation type="submission" date="2012-12" db="EMBL/GenBank/DDBJ databases">
        <authorList>
            <consortium name="WormBase Consortium"/>
            <person name="Ghedin E."/>
            <person name="Paulini M."/>
        </authorList>
    </citation>
    <scope>NUCLEOTIDE SEQUENCE</scope>
    <source>
        <strain evidence="1">FR3</strain>
    </source>
</reference>
<sequence length="61" mass="6994">MYENVMLTESSEVILAKQAPDQTNYDHHPSSLRLSPIGFTIASLIRITRTSWQLLSRKYNA</sequence>
<dbReference type="EMBL" id="LN856968">
    <property type="protein sequence ID" value="CDP97037.1"/>
    <property type="molecule type" value="Genomic_DNA"/>
</dbReference>
<protein>
    <submittedName>
        <fullName evidence="1">Bm10131</fullName>
    </submittedName>
</protein>
<organism evidence="1">
    <name type="scientific">Brugia malayi</name>
    <name type="common">Filarial nematode worm</name>
    <dbReference type="NCBI Taxonomy" id="6279"/>
    <lineage>
        <taxon>Eukaryota</taxon>
        <taxon>Metazoa</taxon>
        <taxon>Ecdysozoa</taxon>
        <taxon>Nematoda</taxon>
        <taxon>Chromadorea</taxon>
        <taxon>Rhabditida</taxon>
        <taxon>Spirurina</taxon>
        <taxon>Spiruromorpha</taxon>
        <taxon>Filarioidea</taxon>
        <taxon>Onchocercidae</taxon>
        <taxon>Brugia</taxon>
    </lineage>
</organism>
<reference evidence="1" key="1">
    <citation type="journal article" date="2007" name="Science">
        <title>Draft genome of the filarial nematode parasite Brugia malayi.</title>
        <authorList>
            <person name="Ghedin E."/>
            <person name="Wang S."/>
            <person name="Spiro D."/>
            <person name="Caler E."/>
            <person name="Zhao Q."/>
            <person name="Crabtree J."/>
            <person name="Allen J.E."/>
            <person name="Delcher A.L."/>
            <person name="Guiliano D.B."/>
            <person name="Miranda-Saavedra D."/>
            <person name="Angiuoli S.V."/>
            <person name="Creasy T."/>
            <person name="Amedeo P."/>
            <person name="Haas B."/>
            <person name="El-Sayed N.M."/>
            <person name="Wortman J.R."/>
            <person name="Feldblyum T."/>
            <person name="Tallon L."/>
            <person name="Schatz M."/>
            <person name="Shumway M."/>
            <person name="Koo H."/>
            <person name="Salzberg S.L."/>
            <person name="Schobel S."/>
            <person name="Pertea M."/>
            <person name="Pop M."/>
            <person name="White O."/>
            <person name="Barton G.J."/>
            <person name="Carlow C.K."/>
            <person name="Crawford M.J."/>
            <person name="Daub J."/>
            <person name="Dimmic M.W."/>
            <person name="Estes C.F."/>
            <person name="Foster J.M."/>
            <person name="Ganatra M."/>
            <person name="Gregory W.F."/>
            <person name="Johnson N.M."/>
            <person name="Jin J."/>
            <person name="Komuniecki R."/>
            <person name="Korf I."/>
            <person name="Kumar S."/>
            <person name="Laney S."/>
            <person name="Li B.W."/>
            <person name="Li W."/>
            <person name="Lindblom T.H."/>
            <person name="Lustigman S."/>
            <person name="Ma D."/>
            <person name="Maina C.V."/>
            <person name="Martin D.M."/>
            <person name="McCarter J.P."/>
            <person name="McReynolds L."/>
            <person name="Mitreva M."/>
            <person name="Nutman T.B."/>
            <person name="Parkinson J."/>
            <person name="Peregrin-Alvarez J.M."/>
            <person name="Poole C."/>
            <person name="Ren Q."/>
            <person name="Saunders L."/>
            <person name="Sluder A.E."/>
            <person name="Smith K."/>
            <person name="Stanke M."/>
            <person name="Unnasch T.R."/>
            <person name="Ware J."/>
            <person name="Wei A.D."/>
            <person name="Weil G."/>
            <person name="Williams D.J."/>
            <person name="Zhang Y."/>
            <person name="Williams S.A."/>
            <person name="Fraser-Liggett C."/>
            <person name="Slatko B."/>
            <person name="Blaxter M.L."/>
            <person name="Scott A.L."/>
        </authorList>
    </citation>
    <scope>NUCLEOTIDE SEQUENCE</scope>
    <source>
        <strain evidence="1">FR3</strain>
    </source>
</reference>
<name>A0A1I9G2V4_BRUMA</name>
<dbReference type="AlphaFoldDB" id="A0A1I9G2V4"/>
<accession>A0A1I9G2V4</accession>
<proteinExistence type="predicted"/>
<gene>
    <name evidence="1" type="primary">Bm10131</name>
    <name evidence="1" type="ORF">BM_Bm10131</name>
</gene>